<organism evidence="2 3">
    <name type="scientific">Flammeovirga kamogawensis</name>
    <dbReference type="NCBI Taxonomy" id="373891"/>
    <lineage>
        <taxon>Bacteria</taxon>
        <taxon>Pseudomonadati</taxon>
        <taxon>Bacteroidota</taxon>
        <taxon>Cytophagia</taxon>
        <taxon>Cytophagales</taxon>
        <taxon>Flammeovirgaceae</taxon>
        <taxon>Flammeovirga</taxon>
    </lineage>
</organism>
<dbReference type="EMBL" id="CP076128">
    <property type="protein sequence ID" value="QWG07048.1"/>
    <property type="molecule type" value="Genomic_DNA"/>
</dbReference>
<name>A0ABX8GTX0_9BACT</name>
<dbReference type="RefSeq" id="WP_144074450.1">
    <property type="nucleotide sequence ID" value="NZ_CP076128.1"/>
</dbReference>
<evidence type="ECO:0000313" key="3">
    <source>
        <dbReference type="Proteomes" id="UP000682802"/>
    </source>
</evidence>
<protein>
    <submittedName>
        <fullName evidence="2">Uncharacterized protein</fullName>
    </submittedName>
</protein>
<reference evidence="2 3" key="1">
    <citation type="submission" date="2021-05" db="EMBL/GenBank/DDBJ databases">
        <title>Comparative genomic studies on the polysaccharide-degrading batcterial strains of the Flammeovirga genus.</title>
        <authorList>
            <person name="Zewei F."/>
            <person name="Zheng Z."/>
            <person name="Yu L."/>
            <person name="Ruyue G."/>
            <person name="Yanhong M."/>
            <person name="Yuanyuan C."/>
            <person name="Jingyan G."/>
            <person name="Wenjun H."/>
        </authorList>
    </citation>
    <scope>NUCLEOTIDE SEQUENCE [LARGE SCALE GENOMIC DNA]</scope>
    <source>
        <strain evidence="2 3">YS10</strain>
    </source>
</reference>
<gene>
    <name evidence="2" type="ORF">KM029_17360</name>
</gene>
<keyword evidence="1" id="KW-0472">Membrane</keyword>
<evidence type="ECO:0000313" key="2">
    <source>
        <dbReference type="EMBL" id="QWG07048.1"/>
    </source>
</evidence>
<keyword evidence="3" id="KW-1185">Reference proteome</keyword>
<proteinExistence type="predicted"/>
<sequence>MKDFYIGYINKLPKSYKIALSFGLPIFLITLLVTSIIFSTEQEQFQNGNFELSQETTLEGMLFQKPVPMLKIEVEKGYFKDILLVDKGKFGAERRLTHLPKKEGQAVKIKGHLIYYNGHSVLEIDEINILKNKLEFHAFNNYLEGIHNTIIGEIVDPKCYFGIMKPGFGKIHRSCAIRCISGGIPAVLVHRNNEGQETYYIISRKDGTKDNSDLFNLIGKTVQIHAKIKKGKDWNFLELDERSKKLIINEQGYSYHPITTTPPLETVVCKH</sequence>
<dbReference type="Proteomes" id="UP000682802">
    <property type="component" value="Chromosome 1"/>
</dbReference>
<keyword evidence="1" id="KW-1133">Transmembrane helix</keyword>
<keyword evidence="1" id="KW-0812">Transmembrane</keyword>
<feature type="transmembrane region" description="Helical" evidence="1">
    <location>
        <begin position="18"/>
        <end position="38"/>
    </location>
</feature>
<accession>A0ABX8GTX0</accession>
<evidence type="ECO:0000256" key="1">
    <source>
        <dbReference type="SAM" id="Phobius"/>
    </source>
</evidence>